<dbReference type="SUPFAM" id="SSF49870">
    <property type="entry name" value="Osmotin, thaumatin-like protein"/>
    <property type="match status" value="1"/>
</dbReference>
<keyword evidence="4" id="KW-1185">Reference proteome</keyword>
<evidence type="ECO:0000256" key="1">
    <source>
        <dbReference type="SAM" id="MobiDB-lite"/>
    </source>
</evidence>
<reference evidence="3 4" key="1">
    <citation type="submission" date="2024-02" db="EMBL/GenBank/DDBJ databases">
        <authorList>
            <person name="Chen Y."/>
            <person name="Shah S."/>
            <person name="Dougan E. K."/>
            <person name="Thang M."/>
            <person name="Chan C."/>
        </authorList>
    </citation>
    <scope>NUCLEOTIDE SEQUENCE [LARGE SCALE GENOMIC DNA]</scope>
</reference>
<proteinExistence type="predicted"/>
<evidence type="ECO:0000313" key="4">
    <source>
        <dbReference type="Proteomes" id="UP001642464"/>
    </source>
</evidence>
<name>A0ABP0SSI1_9DINO</name>
<feature type="signal peptide" evidence="2">
    <location>
        <begin position="1"/>
        <end position="16"/>
    </location>
</feature>
<dbReference type="EMBL" id="CAXAMM010044572">
    <property type="protein sequence ID" value="CAK9115190.1"/>
    <property type="molecule type" value="Genomic_DNA"/>
</dbReference>
<dbReference type="Proteomes" id="UP001642464">
    <property type="component" value="Unassembled WGS sequence"/>
</dbReference>
<feature type="chain" id="PRO_5047435454" evidence="2">
    <location>
        <begin position="17"/>
        <end position="156"/>
    </location>
</feature>
<feature type="region of interest" description="Disordered" evidence="1">
    <location>
        <begin position="137"/>
        <end position="156"/>
    </location>
</feature>
<organism evidence="3 4">
    <name type="scientific">Durusdinium trenchii</name>
    <dbReference type="NCBI Taxonomy" id="1381693"/>
    <lineage>
        <taxon>Eukaryota</taxon>
        <taxon>Sar</taxon>
        <taxon>Alveolata</taxon>
        <taxon>Dinophyceae</taxon>
        <taxon>Suessiales</taxon>
        <taxon>Symbiodiniaceae</taxon>
        <taxon>Durusdinium</taxon>
    </lineage>
</organism>
<dbReference type="InterPro" id="IPR037176">
    <property type="entry name" value="Osmotin/thaumatin-like_sf"/>
</dbReference>
<evidence type="ECO:0000313" key="3">
    <source>
        <dbReference type="EMBL" id="CAK9115190.1"/>
    </source>
</evidence>
<comment type="caution">
    <text evidence="3">The sequence shown here is derived from an EMBL/GenBank/DDBJ whole genome shotgun (WGS) entry which is preliminary data.</text>
</comment>
<accession>A0ABP0SSI1</accession>
<keyword evidence="2" id="KW-0732">Signal</keyword>
<evidence type="ECO:0000256" key="2">
    <source>
        <dbReference type="SAM" id="SignalP"/>
    </source>
</evidence>
<gene>
    <name evidence="3" type="ORF">SCF082_LOCUS53326</name>
</gene>
<sequence>MGFFLVIVALLRPSVGQLRPFGLTPDGRPKRLRIHNACGSEPVWIAHLAGNGTGPDLQNVKIEPNAMWDFVTSTNLSSTRYWPKYRCDQHGNHCLIGESGGVGQECDQEGCAPPVDTKFEATFGDNAHLCDFATQKPGGAKAVRRRGERRCNTQEG</sequence>
<protein>
    <submittedName>
        <fullName evidence="3">Uncharacterized protein</fullName>
    </submittedName>
</protein>
<dbReference type="Gene3D" id="2.60.110.10">
    <property type="entry name" value="Thaumatin"/>
    <property type="match status" value="1"/>
</dbReference>